<reference evidence="3 4" key="1">
    <citation type="submission" date="2020-08" db="EMBL/GenBank/DDBJ databases">
        <title>Genomic Encyclopedia of Type Strains, Phase IV (KMG-IV): sequencing the most valuable type-strain genomes for metagenomic binning, comparative biology and taxonomic classification.</title>
        <authorList>
            <person name="Goeker M."/>
        </authorList>
    </citation>
    <scope>NUCLEOTIDE SEQUENCE [LARGE SCALE GENOMIC DNA]</scope>
    <source>
        <strain evidence="3 4">DSM 29854</strain>
    </source>
</reference>
<evidence type="ECO:0000313" key="4">
    <source>
        <dbReference type="Proteomes" id="UP000563094"/>
    </source>
</evidence>
<dbReference type="EMBL" id="JACJIQ010000002">
    <property type="protein sequence ID" value="MBA9075860.1"/>
    <property type="molecule type" value="Genomic_DNA"/>
</dbReference>
<feature type="chain" id="PRO_5032678924" description="Heavy metal binding domain-containing protein" evidence="1">
    <location>
        <begin position="19"/>
        <end position="93"/>
    </location>
</feature>
<sequence length="93" mass="9539">MKKNVKALLLALAVFSFAACQSSSKEAPQAEAGVEGAATVAADSTSAAGRQMAYMCPMECEGSASMQPGKCPVCGMDLVENPDYTPADSTITQ</sequence>
<evidence type="ECO:0000259" key="2">
    <source>
        <dbReference type="Pfam" id="PF19335"/>
    </source>
</evidence>
<protein>
    <recommendedName>
        <fullName evidence="2">Heavy metal binding domain-containing protein</fullName>
    </recommendedName>
</protein>
<dbReference type="GO" id="GO:0046872">
    <property type="term" value="F:metal ion binding"/>
    <property type="evidence" value="ECO:0007669"/>
    <property type="project" value="InterPro"/>
</dbReference>
<comment type="caution">
    <text evidence="3">The sequence shown here is derived from an EMBL/GenBank/DDBJ whole genome shotgun (WGS) entry which is preliminary data.</text>
</comment>
<name>A0A839GC14_9BACT</name>
<proteinExistence type="predicted"/>
<dbReference type="PROSITE" id="PS51257">
    <property type="entry name" value="PROKAR_LIPOPROTEIN"/>
    <property type="match status" value="1"/>
</dbReference>
<keyword evidence="4" id="KW-1185">Reference proteome</keyword>
<evidence type="ECO:0000313" key="3">
    <source>
        <dbReference type="EMBL" id="MBA9075860.1"/>
    </source>
</evidence>
<feature type="signal peptide" evidence="1">
    <location>
        <begin position="1"/>
        <end position="18"/>
    </location>
</feature>
<accession>A0A839GC14</accession>
<dbReference type="RefSeq" id="WP_153042629.1">
    <property type="nucleotide sequence ID" value="NZ_JACJIQ010000002.1"/>
</dbReference>
<keyword evidence="1" id="KW-0732">Signal</keyword>
<dbReference type="InterPro" id="IPR045800">
    <property type="entry name" value="HMBD"/>
</dbReference>
<gene>
    <name evidence="3" type="ORF">FHS90_000562</name>
</gene>
<dbReference type="Proteomes" id="UP000563094">
    <property type="component" value="Unassembled WGS sequence"/>
</dbReference>
<dbReference type="Pfam" id="PF19335">
    <property type="entry name" value="HMBD"/>
    <property type="match status" value="1"/>
</dbReference>
<evidence type="ECO:0000256" key="1">
    <source>
        <dbReference type="SAM" id="SignalP"/>
    </source>
</evidence>
<feature type="domain" description="Heavy metal binding" evidence="2">
    <location>
        <begin position="54"/>
        <end position="81"/>
    </location>
</feature>
<dbReference type="AlphaFoldDB" id="A0A839GC14"/>
<organism evidence="3 4">
    <name type="scientific">Rufibacter quisquiliarum</name>
    <dbReference type="NCBI Taxonomy" id="1549639"/>
    <lineage>
        <taxon>Bacteria</taxon>
        <taxon>Pseudomonadati</taxon>
        <taxon>Bacteroidota</taxon>
        <taxon>Cytophagia</taxon>
        <taxon>Cytophagales</taxon>
        <taxon>Hymenobacteraceae</taxon>
        <taxon>Rufibacter</taxon>
    </lineage>
</organism>